<evidence type="ECO:0000256" key="6">
    <source>
        <dbReference type="ARBA" id="ARBA00022723"/>
    </source>
</evidence>
<dbReference type="Gene3D" id="3.30.60.20">
    <property type="match status" value="1"/>
</dbReference>
<evidence type="ECO:0000256" key="11">
    <source>
        <dbReference type="PROSITE-ProRule" id="PRU00192"/>
    </source>
</evidence>
<dbReference type="InterPro" id="IPR001452">
    <property type="entry name" value="SH3_domain"/>
</dbReference>
<dbReference type="PROSITE" id="PS50081">
    <property type="entry name" value="ZF_DAG_PE_2"/>
    <property type="match status" value="1"/>
</dbReference>
<keyword evidence="16" id="KW-1185">Reference proteome</keyword>
<dbReference type="PROSITE" id="PS50002">
    <property type="entry name" value="SH3"/>
    <property type="match status" value="1"/>
</dbReference>
<evidence type="ECO:0000256" key="9">
    <source>
        <dbReference type="ARBA" id="ARBA00022833"/>
    </source>
</evidence>
<protein>
    <recommendedName>
        <fullName evidence="17">SH3 and cysteine-rich domain-containing protein</fullName>
    </recommendedName>
</protein>
<dbReference type="Proteomes" id="UP001359485">
    <property type="component" value="Unassembled WGS sequence"/>
</dbReference>
<feature type="region of interest" description="Disordered" evidence="12">
    <location>
        <begin position="286"/>
        <end position="399"/>
    </location>
</feature>
<keyword evidence="8" id="KW-0863">Zinc-finger</keyword>
<dbReference type="InterPro" id="IPR046349">
    <property type="entry name" value="C1-like_sf"/>
</dbReference>
<dbReference type="InterPro" id="IPR002219">
    <property type="entry name" value="PKC_DAG/PE"/>
</dbReference>
<dbReference type="InterPro" id="IPR059031">
    <property type="entry name" value="SH3_20"/>
</dbReference>
<proteinExistence type="predicted"/>
<keyword evidence="5" id="KW-0963">Cytoplasm</keyword>
<evidence type="ECO:0000259" key="14">
    <source>
        <dbReference type="PROSITE" id="PS50081"/>
    </source>
</evidence>
<sequence length="521" mass="57986">MSAHRYSEVRHTRQGLKCRVCKLNVHVDCQEKAPKCQQKSRLLRRQKSTSEIDTKLHETTHEEETQKLGIITSKHVQHEKEENPSAGGQLQGSKVSQANLESEVDRVYQVLKQASDISSKVANPMGRSLVSNEPAPYLSLEKTASFDRGYLTDRKADYFYSPPKTGQRSYSRLEYQITPDVYPSSDMYQHSPPKTYKNRLSDPGVVHLNNAACLGPSAVIGTAASGPACIDAGQQAQRRQQGPLLIRGNMSYSIGGPVPFATNSDEMDTVLRRRLFSGFKSFSVFGGKSRGESSSTRSISLPETPHSPRKQKLNLRMKSLSLDSPESTEHAQKRRAQASYSTGHSSQSSSSKIHSPSSPVHSRRLLSARNVRMSSVELPDDNERSLSSASTSPCPSPKPHRLLPTNLYVVLYNFKSRHPDELDLKAGYKVTVMDSSDPDWWKGKCFGRVGFFPSKYVIKLEPGERPLQVTHNLQVQDGETGIMLLRDQIVIQVGEDIDGMVMIRSADNKQGACPLKFLQEV</sequence>
<feature type="domain" description="SH3" evidence="13">
    <location>
        <begin position="403"/>
        <end position="462"/>
    </location>
</feature>
<accession>A0ABR1B4C4</accession>
<evidence type="ECO:0000256" key="10">
    <source>
        <dbReference type="ARBA" id="ARBA00023136"/>
    </source>
</evidence>
<feature type="compositionally biased region" description="Polar residues" evidence="12">
    <location>
        <begin position="86"/>
        <end position="96"/>
    </location>
</feature>
<keyword evidence="3 11" id="KW-0728">SH3 domain</keyword>
<dbReference type="PANTHER" id="PTHR15135:SF7">
    <property type="entry name" value="STAC-LIKE, ISOFORM J"/>
    <property type="match status" value="1"/>
</dbReference>
<dbReference type="PRINTS" id="PR00452">
    <property type="entry name" value="SH3DOMAIN"/>
</dbReference>
<dbReference type="PRINTS" id="PR01887">
    <property type="entry name" value="SPECTRNALPHA"/>
</dbReference>
<keyword evidence="7" id="KW-0677">Repeat</keyword>
<keyword evidence="10" id="KW-0472">Membrane</keyword>
<evidence type="ECO:0000256" key="5">
    <source>
        <dbReference type="ARBA" id="ARBA00022490"/>
    </source>
</evidence>
<evidence type="ECO:0000256" key="7">
    <source>
        <dbReference type="ARBA" id="ARBA00022737"/>
    </source>
</evidence>
<dbReference type="Gene3D" id="2.30.30.40">
    <property type="entry name" value="SH3 Domains"/>
    <property type="match status" value="1"/>
</dbReference>
<keyword evidence="6" id="KW-0479">Metal-binding</keyword>
<gene>
    <name evidence="15" type="ORF">RUM44_000053</name>
</gene>
<dbReference type="SUPFAM" id="SSF50044">
    <property type="entry name" value="SH3-domain"/>
    <property type="match status" value="1"/>
</dbReference>
<dbReference type="Pfam" id="PF26085">
    <property type="entry name" value="SH3_20"/>
    <property type="match status" value="1"/>
</dbReference>
<evidence type="ECO:0000256" key="4">
    <source>
        <dbReference type="ARBA" id="ARBA00022475"/>
    </source>
</evidence>
<evidence type="ECO:0000256" key="8">
    <source>
        <dbReference type="ARBA" id="ARBA00022771"/>
    </source>
</evidence>
<dbReference type="EMBL" id="JAWJWF010000003">
    <property type="protein sequence ID" value="KAK6634806.1"/>
    <property type="molecule type" value="Genomic_DNA"/>
</dbReference>
<evidence type="ECO:0000256" key="12">
    <source>
        <dbReference type="SAM" id="MobiDB-lite"/>
    </source>
</evidence>
<name>A0ABR1B4C4_POLSC</name>
<evidence type="ECO:0000256" key="1">
    <source>
        <dbReference type="ARBA" id="ARBA00004278"/>
    </source>
</evidence>
<dbReference type="SMART" id="SM00326">
    <property type="entry name" value="SH3"/>
    <property type="match status" value="1"/>
</dbReference>
<feature type="compositionally biased region" description="Low complexity" evidence="12">
    <location>
        <begin position="286"/>
        <end position="300"/>
    </location>
</feature>
<evidence type="ECO:0000256" key="3">
    <source>
        <dbReference type="ARBA" id="ARBA00022443"/>
    </source>
</evidence>
<dbReference type="PANTHER" id="PTHR15135">
    <property type="entry name" value="STAC"/>
    <property type="match status" value="1"/>
</dbReference>
<feature type="region of interest" description="Disordered" evidence="12">
    <location>
        <begin position="77"/>
        <end position="96"/>
    </location>
</feature>
<evidence type="ECO:0000256" key="2">
    <source>
        <dbReference type="ARBA" id="ARBA00004496"/>
    </source>
</evidence>
<comment type="caution">
    <text evidence="15">The sequence shown here is derived from an EMBL/GenBank/DDBJ whole genome shotgun (WGS) entry which is preliminary data.</text>
</comment>
<evidence type="ECO:0000313" key="15">
    <source>
        <dbReference type="EMBL" id="KAK6634806.1"/>
    </source>
</evidence>
<evidence type="ECO:0000313" key="16">
    <source>
        <dbReference type="Proteomes" id="UP001359485"/>
    </source>
</evidence>
<dbReference type="SUPFAM" id="SSF57889">
    <property type="entry name" value="Cysteine-rich domain"/>
    <property type="match status" value="1"/>
</dbReference>
<dbReference type="InterPro" id="IPR036028">
    <property type="entry name" value="SH3-like_dom_sf"/>
</dbReference>
<dbReference type="InterPro" id="IPR039688">
    <property type="entry name" value="STAC1/2/3"/>
</dbReference>
<feature type="compositionally biased region" description="Low complexity" evidence="12">
    <location>
        <begin position="339"/>
        <end position="360"/>
    </location>
</feature>
<comment type="subcellular location">
    <subcellularLocation>
        <location evidence="1">Cell membrane</location>
        <location evidence="1">Sarcolemma</location>
        <topology evidence="1">Peripheral membrane protein</topology>
        <orientation evidence="1">Cytoplasmic side</orientation>
    </subcellularLocation>
    <subcellularLocation>
        <location evidence="2">Cytoplasm</location>
    </subcellularLocation>
</comment>
<feature type="domain" description="Phorbol-ester/DAG-type" evidence="14">
    <location>
        <begin position="1"/>
        <end position="36"/>
    </location>
</feature>
<dbReference type="Pfam" id="PF00018">
    <property type="entry name" value="SH3_1"/>
    <property type="match status" value="1"/>
</dbReference>
<evidence type="ECO:0000259" key="13">
    <source>
        <dbReference type="PROSITE" id="PS50002"/>
    </source>
</evidence>
<organism evidence="15 16">
    <name type="scientific">Polyplax serrata</name>
    <name type="common">Common mouse louse</name>
    <dbReference type="NCBI Taxonomy" id="468196"/>
    <lineage>
        <taxon>Eukaryota</taxon>
        <taxon>Metazoa</taxon>
        <taxon>Ecdysozoa</taxon>
        <taxon>Arthropoda</taxon>
        <taxon>Hexapoda</taxon>
        <taxon>Insecta</taxon>
        <taxon>Pterygota</taxon>
        <taxon>Neoptera</taxon>
        <taxon>Paraneoptera</taxon>
        <taxon>Psocodea</taxon>
        <taxon>Troctomorpha</taxon>
        <taxon>Phthiraptera</taxon>
        <taxon>Anoplura</taxon>
        <taxon>Polyplacidae</taxon>
        <taxon>Polyplax</taxon>
    </lineage>
</organism>
<evidence type="ECO:0008006" key="17">
    <source>
        <dbReference type="Google" id="ProtNLM"/>
    </source>
</evidence>
<keyword evidence="4" id="KW-1003">Cell membrane</keyword>
<keyword evidence="9" id="KW-0862">Zinc</keyword>
<reference evidence="15 16" key="1">
    <citation type="submission" date="2023-09" db="EMBL/GenBank/DDBJ databases">
        <title>Genomes of two closely related lineages of the louse Polyplax serrata with different host specificities.</title>
        <authorList>
            <person name="Martinu J."/>
            <person name="Tarabai H."/>
            <person name="Stefka J."/>
            <person name="Hypsa V."/>
        </authorList>
    </citation>
    <scope>NUCLEOTIDE SEQUENCE [LARGE SCALE GENOMIC DNA]</scope>
    <source>
        <strain evidence="15">98ZLc_SE</strain>
    </source>
</reference>